<dbReference type="GO" id="GO:0003910">
    <property type="term" value="F:DNA ligase (ATP) activity"/>
    <property type="evidence" value="ECO:0007669"/>
    <property type="project" value="UniProtKB-EC"/>
</dbReference>
<dbReference type="CDD" id="cd07896">
    <property type="entry name" value="Adenylation_kDNA_ligase_like"/>
    <property type="match status" value="1"/>
</dbReference>
<dbReference type="NCBIfam" id="NF006592">
    <property type="entry name" value="PRK09125.1"/>
    <property type="match status" value="1"/>
</dbReference>
<evidence type="ECO:0000256" key="5">
    <source>
        <dbReference type="ARBA" id="ARBA00023204"/>
    </source>
</evidence>
<dbReference type="EMBL" id="JAQHXR010000002">
    <property type="protein sequence ID" value="MDA3968978.1"/>
    <property type="molecule type" value="Genomic_DNA"/>
</dbReference>
<accession>A0ABT4VE42</accession>
<protein>
    <submittedName>
        <fullName evidence="8">DNA ligase</fullName>
        <ecNumber evidence="8">6.5.1.1</ecNumber>
    </submittedName>
</protein>
<dbReference type="PROSITE" id="PS50160">
    <property type="entry name" value="DNA_LIGASE_A3"/>
    <property type="match status" value="1"/>
</dbReference>
<name>A0ABT4VE42_9HELI</name>
<evidence type="ECO:0000256" key="1">
    <source>
        <dbReference type="ARBA" id="ARBA00001968"/>
    </source>
</evidence>
<keyword evidence="5" id="KW-0234">DNA repair</keyword>
<gene>
    <name evidence="8" type="ORF">PF021_04725</name>
</gene>
<dbReference type="PANTHER" id="PTHR47810">
    <property type="entry name" value="DNA LIGASE"/>
    <property type="match status" value="1"/>
</dbReference>
<dbReference type="Gene3D" id="3.30.470.30">
    <property type="entry name" value="DNA ligase/mRNA capping enzyme"/>
    <property type="match status" value="1"/>
</dbReference>
<proteinExistence type="predicted"/>
<organism evidence="8 9">
    <name type="scientific">Helicobacter ibis</name>
    <dbReference type="NCBI Taxonomy" id="2962633"/>
    <lineage>
        <taxon>Bacteria</taxon>
        <taxon>Pseudomonadati</taxon>
        <taxon>Campylobacterota</taxon>
        <taxon>Epsilonproteobacteria</taxon>
        <taxon>Campylobacterales</taxon>
        <taxon>Helicobacteraceae</taxon>
        <taxon>Helicobacter</taxon>
    </lineage>
</organism>
<dbReference type="SUPFAM" id="SSF50249">
    <property type="entry name" value="Nucleic acid-binding proteins"/>
    <property type="match status" value="1"/>
</dbReference>
<evidence type="ECO:0000256" key="4">
    <source>
        <dbReference type="ARBA" id="ARBA00022763"/>
    </source>
</evidence>
<dbReference type="Proteomes" id="UP001210261">
    <property type="component" value="Unassembled WGS sequence"/>
</dbReference>
<dbReference type="Pfam" id="PF14743">
    <property type="entry name" value="DNA_ligase_OB_2"/>
    <property type="match status" value="1"/>
</dbReference>
<evidence type="ECO:0000256" key="3">
    <source>
        <dbReference type="ARBA" id="ARBA00022705"/>
    </source>
</evidence>
<sequence length="273" mass="31463">MAFIVRVIFLFCFILISANAIEFKIYQKDSLSFSNTEYLMSEKLDGIRGVWNGTSLLTRNNNEIKAPKEWTKNFPPFMLDGELWIKRNSFEQISSIVRNSKSSIDDWREVTYNVFDAPNICDSCTLLERLDLLTKYLQENPNENIRIIPQHIIASEDELEAYFDNIVKNGGEGLIIRENKNPNIAYKYKPYYDNECQVIGYKEGKGKYEGLVGALVCKTIIKDTEIILSIGSGLSKKDRANPPKINSIITYKYNGLTKNNVPRFPVFIRERVE</sequence>
<evidence type="ECO:0000313" key="8">
    <source>
        <dbReference type="EMBL" id="MDA3968978.1"/>
    </source>
</evidence>
<dbReference type="PANTHER" id="PTHR47810:SF1">
    <property type="entry name" value="DNA LIGASE B"/>
    <property type="match status" value="1"/>
</dbReference>
<comment type="catalytic activity">
    <reaction evidence="6">
        <text>ATP + (deoxyribonucleotide)n-3'-hydroxyl + 5'-phospho-(deoxyribonucleotide)m = (deoxyribonucleotide)n+m + AMP + diphosphate.</text>
        <dbReference type="EC" id="6.5.1.1"/>
    </reaction>
</comment>
<reference evidence="8 9" key="1">
    <citation type="submission" date="2023-01" db="EMBL/GenBank/DDBJ databases">
        <title>Description of Helicobacter ibis sp. nov. isolated from faecal droppings of black-faced ibis (Theristicus melanopis).</title>
        <authorList>
            <person name="Lopez-Cantillo M."/>
            <person name="Vidal-Veuthey B."/>
            <person name="Mella A."/>
            <person name="De La Haba R."/>
            <person name="Collado L."/>
        </authorList>
    </citation>
    <scope>NUCLEOTIDE SEQUENCE [LARGE SCALE GENOMIC DNA]</scope>
    <source>
        <strain evidence="8 9">A82</strain>
    </source>
</reference>
<dbReference type="RefSeq" id="WP_271021273.1">
    <property type="nucleotide sequence ID" value="NZ_JAQHXR010000002.1"/>
</dbReference>
<dbReference type="InterPro" id="IPR050326">
    <property type="entry name" value="NAD_dep_DNA_ligaseB"/>
</dbReference>
<evidence type="ECO:0000313" key="9">
    <source>
        <dbReference type="Proteomes" id="UP001210261"/>
    </source>
</evidence>
<comment type="caution">
    <text evidence="8">The sequence shown here is derived from an EMBL/GenBank/DDBJ whole genome shotgun (WGS) entry which is preliminary data.</text>
</comment>
<keyword evidence="3" id="KW-0235">DNA replication</keyword>
<evidence type="ECO:0000256" key="2">
    <source>
        <dbReference type="ARBA" id="ARBA00022598"/>
    </source>
</evidence>
<dbReference type="InterPro" id="IPR012340">
    <property type="entry name" value="NA-bd_OB-fold"/>
</dbReference>
<keyword evidence="2 8" id="KW-0436">Ligase</keyword>
<dbReference type="CDD" id="cd08041">
    <property type="entry name" value="OBF_kDNA_ligase_like"/>
    <property type="match status" value="1"/>
</dbReference>
<dbReference type="Gene3D" id="2.40.50.140">
    <property type="entry name" value="Nucleic acid-binding proteins"/>
    <property type="match status" value="1"/>
</dbReference>
<evidence type="ECO:0000256" key="6">
    <source>
        <dbReference type="ARBA" id="ARBA00034003"/>
    </source>
</evidence>
<dbReference type="InterPro" id="IPR012310">
    <property type="entry name" value="DNA_ligase_ATP-dep_cent"/>
</dbReference>
<feature type="domain" description="ATP-dependent DNA ligase family profile" evidence="7">
    <location>
        <begin position="125"/>
        <end position="237"/>
    </location>
</feature>
<evidence type="ECO:0000259" key="7">
    <source>
        <dbReference type="PROSITE" id="PS50160"/>
    </source>
</evidence>
<dbReference type="InterPro" id="IPR029319">
    <property type="entry name" value="DNA_ligase_OB"/>
</dbReference>
<dbReference type="Gene3D" id="3.30.1490.70">
    <property type="match status" value="1"/>
</dbReference>
<comment type="cofactor">
    <cofactor evidence="1">
        <name>a divalent metal cation</name>
        <dbReference type="ChEBI" id="CHEBI:60240"/>
    </cofactor>
</comment>
<keyword evidence="4" id="KW-0227">DNA damage</keyword>
<dbReference type="Pfam" id="PF01068">
    <property type="entry name" value="DNA_ligase_A_M"/>
    <property type="match status" value="1"/>
</dbReference>
<dbReference type="SUPFAM" id="SSF56091">
    <property type="entry name" value="DNA ligase/mRNA capping enzyme, catalytic domain"/>
    <property type="match status" value="1"/>
</dbReference>
<dbReference type="EC" id="6.5.1.1" evidence="8"/>
<keyword evidence="9" id="KW-1185">Reference proteome</keyword>